<dbReference type="EMBL" id="JAHZIK010001202">
    <property type="protein sequence ID" value="MBW7458454.1"/>
    <property type="molecule type" value="Genomic_DNA"/>
</dbReference>
<accession>A0ABS7CC36</accession>
<keyword evidence="3" id="KW-1185">Reference proteome</keyword>
<evidence type="ECO:0000313" key="3">
    <source>
        <dbReference type="Proteomes" id="UP001519887"/>
    </source>
</evidence>
<dbReference type="InterPro" id="IPR024775">
    <property type="entry name" value="DinB-like"/>
</dbReference>
<dbReference type="Proteomes" id="UP001519887">
    <property type="component" value="Unassembled WGS sequence"/>
</dbReference>
<organism evidence="2 3">
    <name type="scientific">Paenibacillus sepulcri</name>
    <dbReference type="NCBI Taxonomy" id="359917"/>
    <lineage>
        <taxon>Bacteria</taxon>
        <taxon>Bacillati</taxon>
        <taxon>Bacillota</taxon>
        <taxon>Bacilli</taxon>
        <taxon>Bacillales</taxon>
        <taxon>Paenibacillaceae</taxon>
        <taxon>Paenibacillus</taxon>
    </lineage>
</organism>
<proteinExistence type="predicted"/>
<dbReference type="Pfam" id="PF12867">
    <property type="entry name" value="DinB_2"/>
    <property type="match status" value="1"/>
</dbReference>
<dbReference type="InterPro" id="IPR034660">
    <property type="entry name" value="DinB/YfiT-like"/>
</dbReference>
<evidence type="ECO:0000313" key="2">
    <source>
        <dbReference type="EMBL" id="MBW7458454.1"/>
    </source>
</evidence>
<feature type="domain" description="DinB-like" evidence="1">
    <location>
        <begin position="30"/>
        <end position="165"/>
    </location>
</feature>
<sequence length="172" mass="19726">MTYRLSKQDYDPYFGTYIGLVPDGSVTKILEQQLGETLEQFRNLSEEQGSFRYAPGKWSLKEVIGHISDTERIMSYRLLRIARGDKTPLPGFEQDDYVEAADFDSHLLSELMEEYSLVRRSTLCLLKGLSEDAPTRRGIVNGKEINVLALAYIIAGHELHHRKIINERYGIE</sequence>
<reference evidence="2 3" key="1">
    <citation type="submission" date="2021-07" db="EMBL/GenBank/DDBJ databases">
        <title>Paenibacillus radiodurans sp. nov., isolated from the southeastern edge of Tengger Desert.</title>
        <authorList>
            <person name="Zhang G."/>
        </authorList>
    </citation>
    <scope>NUCLEOTIDE SEQUENCE [LARGE SCALE GENOMIC DNA]</scope>
    <source>
        <strain evidence="2 3">CCM 7311</strain>
    </source>
</reference>
<dbReference type="SUPFAM" id="SSF109854">
    <property type="entry name" value="DinB/YfiT-like putative metalloenzymes"/>
    <property type="match status" value="1"/>
</dbReference>
<dbReference type="Gene3D" id="1.20.120.450">
    <property type="entry name" value="dinb family like domain"/>
    <property type="match status" value="1"/>
</dbReference>
<protein>
    <submittedName>
        <fullName evidence="2">DinB family protein</fullName>
    </submittedName>
</protein>
<name>A0ABS7CC36_9BACL</name>
<dbReference type="RefSeq" id="WP_210039773.1">
    <property type="nucleotide sequence ID" value="NZ_JBHLVU010000008.1"/>
</dbReference>
<gene>
    <name evidence="2" type="ORF">K0U00_30880</name>
</gene>
<comment type="caution">
    <text evidence="2">The sequence shown here is derived from an EMBL/GenBank/DDBJ whole genome shotgun (WGS) entry which is preliminary data.</text>
</comment>
<evidence type="ECO:0000259" key="1">
    <source>
        <dbReference type="Pfam" id="PF12867"/>
    </source>
</evidence>